<dbReference type="GO" id="GO:0032153">
    <property type="term" value="C:cell division site"/>
    <property type="evidence" value="ECO:0007669"/>
    <property type="project" value="UniProtKB-UniRule"/>
</dbReference>
<dbReference type="Pfam" id="PF08478">
    <property type="entry name" value="POTRA_1"/>
    <property type="match status" value="1"/>
</dbReference>
<feature type="region of interest" description="Disordered" evidence="9">
    <location>
        <begin position="333"/>
        <end position="404"/>
    </location>
</feature>
<keyword evidence="5 8" id="KW-1133">Transmembrane helix</keyword>
<comment type="function">
    <text evidence="8">Cell division protein that may be involved in stabilizing or promoting the assembly of the division complex.</text>
</comment>
<reference evidence="11 12" key="1">
    <citation type="submission" date="2018-06" db="EMBL/GenBank/DDBJ databases">
        <authorList>
            <consortium name="Pathogen Informatics"/>
            <person name="Doyle S."/>
        </authorList>
    </citation>
    <scope>NUCLEOTIDE SEQUENCE [LARGE SCALE GENOMIC DNA]</scope>
    <source>
        <strain evidence="12">NCTC 11391</strain>
    </source>
</reference>
<dbReference type="Proteomes" id="UP000254082">
    <property type="component" value="Unassembled WGS sequence"/>
</dbReference>
<evidence type="ECO:0000313" key="11">
    <source>
        <dbReference type="EMBL" id="SUN35929.1"/>
    </source>
</evidence>
<evidence type="ECO:0000256" key="2">
    <source>
        <dbReference type="ARBA" id="ARBA00022475"/>
    </source>
</evidence>
<comment type="similarity">
    <text evidence="8">Belongs to the FtsQ/DivIB family. DivIB subfamily.</text>
</comment>
<dbReference type="InterPro" id="IPR034746">
    <property type="entry name" value="POTRA"/>
</dbReference>
<evidence type="ECO:0000256" key="5">
    <source>
        <dbReference type="ARBA" id="ARBA00022989"/>
    </source>
</evidence>
<evidence type="ECO:0000256" key="4">
    <source>
        <dbReference type="ARBA" id="ARBA00022692"/>
    </source>
</evidence>
<evidence type="ECO:0000256" key="8">
    <source>
        <dbReference type="HAMAP-Rule" id="MF_00912"/>
    </source>
</evidence>
<sequence length="404" mass="45506">MAKKSKDKKNQKQEQAPLTEWQKRNLDFLKQREKEKKEQEKLKKELADKKRARLQANSTKREDGFEREKNSPKKKANSSKTISNKKGKSVKQPPVKPLPKKRKPKTKSTKFKRRMTSILLPAFLGILLAIYMLTPLSKIKQVTVDGANRTNSQSVLKASGLKDSDYTLATIFNRSKLAQSVSKNDVWVKSAQVDYRFPFTFTIKVKEYSIVAYAQTDQGYVPILESGTRLDSVEATDLPDKFTTINLKNGKYLSSLIKKLTKMDKALISEIKVITLADSKTTPDLLNLEMQDGNTVRVPLSQIDKKLPYYDKIKGSLKDNKIVDMEVGIFATSDNAQTSDNSSEVSSDQDSNPSGEENQDNNQNQDANQNQDSNQGQDQNQAEDANASQTENSDQTNDDQAPNQ</sequence>
<dbReference type="AlphaFoldDB" id="A0A380JDR5"/>
<feature type="transmembrane region" description="Helical" evidence="8">
    <location>
        <begin position="115"/>
        <end position="133"/>
    </location>
</feature>
<evidence type="ECO:0000256" key="7">
    <source>
        <dbReference type="ARBA" id="ARBA00023306"/>
    </source>
</evidence>
<dbReference type="GO" id="GO:0043093">
    <property type="term" value="P:FtsZ-dependent cytokinesis"/>
    <property type="evidence" value="ECO:0007669"/>
    <property type="project" value="UniProtKB-UniRule"/>
</dbReference>
<dbReference type="GO" id="GO:0005886">
    <property type="term" value="C:plasma membrane"/>
    <property type="evidence" value="ECO:0007669"/>
    <property type="project" value="UniProtKB-SubCell"/>
</dbReference>
<keyword evidence="4 8" id="KW-0812">Transmembrane</keyword>
<dbReference type="OrthoDB" id="1819027at2"/>
<feature type="compositionally biased region" description="Basic and acidic residues" evidence="9">
    <location>
        <begin position="59"/>
        <end position="71"/>
    </location>
</feature>
<dbReference type="PANTHER" id="PTHR37820:SF1">
    <property type="entry name" value="CELL DIVISION PROTEIN FTSQ"/>
    <property type="match status" value="1"/>
</dbReference>
<dbReference type="HAMAP" id="MF_00912">
    <property type="entry name" value="DivIB"/>
    <property type="match status" value="1"/>
</dbReference>
<keyword evidence="6 8" id="KW-0472">Membrane</keyword>
<dbReference type="InterPro" id="IPR026580">
    <property type="entry name" value="DivIB"/>
</dbReference>
<feature type="compositionally biased region" description="Basic residues" evidence="9">
    <location>
        <begin position="72"/>
        <end position="89"/>
    </location>
</feature>
<feature type="region of interest" description="Disordered" evidence="9">
    <location>
        <begin position="1"/>
        <end position="111"/>
    </location>
</feature>
<keyword evidence="12" id="KW-1185">Reference proteome</keyword>
<dbReference type="PROSITE" id="PS51779">
    <property type="entry name" value="POTRA"/>
    <property type="match status" value="1"/>
</dbReference>
<comment type="subcellular location">
    <subcellularLocation>
        <location evidence="8">Cell membrane</location>
        <topology evidence="8">Single-pass type II membrane protein</topology>
    </subcellularLocation>
    <subcellularLocation>
        <location evidence="1">Membrane</location>
    </subcellularLocation>
    <text evidence="8">Localizes to the division septum.</text>
</comment>
<dbReference type="InterPro" id="IPR005548">
    <property type="entry name" value="Cell_div_FtsQ/DivIB_C"/>
</dbReference>
<dbReference type="PANTHER" id="PTHR37820">
    <property type="entry name" value="CELL DIVISION PROTEIN DIVIB"/>
    <property type="match status" value="1"/>
</dbReference>
<dbReference type="Pfam" id="PF03799">
    <property type="entry name" value="FtsQ_DivIB_C"/>
    <property type="match status" value="1"/>
</dbReference>
<name>A0A380JDR5_STRDO</name>
<protein>
    <recommendedName>
        <fullName evidence="8">Cell division protein DivIB</fullName>
    </recommendedName>
</protein>
<dbReference type="Gene3D" id="3.40.50.10960">
    <property type="match status" value="1"/>
</dbReference>
<feature type="compositionally biased region" description="Low complexity" evidence="9">
    <location>
        <begin position="354"/>
        <end position="382"/>
    </location>
</feature>
<feature type="compositionally biased region" description="Basic residues" evidence="9">
    <location>
        <begin position="98"/>
        <end position="111"/>
    </location>
</feature>
<proteinExistence type="inferred from homology"/>
<organism evidence="11 12">
    <name type="scientific">Streptococcus downei MFe28</name>
    <dbReference type="NCBI Taxonomy" id="764290"/>
    <lineage>
        <taxon>Bacteria</taxon>
        <taxon>Bacillati</taxon>
        <taxon>Bacillota</taxon>
        <taxon>Bacilli</taxon>
        <taxon>Lactobacillales</taxon>
        <taxon>Streptococcaceae</taxon>
        <taxon>Streptococcus</taxon>
    </lineage>
</organism>
<evidence type="ECO:0000256" key="1">
    <source>
        <dbReference type="ARBA" id="ARBA00004370"/>
    </source>
</evidence>
<keyword evidence="2 8" id="KW-1003">Cell membrane</keyword>
<feature type="compositionally biased region" description="Basic and acidic residues" evidence="9">
    <location>
        <begin position="21"/>
        <end position="49"/>
    </location>
</feature>
<evidence type="ECO:0000256" key="9">
    <source>
        <dbReference type="SAM" id="MobiDB-lite"/>
    </source>
</evidence>
<evidence type="ECO:0000256" key="3">
    <source>
        <dbReference type="ARBA" id="ARBA00022618"/>
    </source>
</evidence>
<accession>A0A380JDR5</accession>
<dbReference type="EMBL" id="UHFA01000002">
    <property type="protein sequence ID" value="SUN35929.1"/>
    <property type="molecule type" value="Genomic_DNA"/>
</dbReference>
<keyword evidence="3 8" id="KW-0132">Cell division</keyword>
<evidence type="ECO:0000259" key="10">
    <source>
        <dbReference type="PROSITE" id="PS51779"/>
    </source>
</evidence>
<feature type="compositionally biased region" description="Polar residues" evidence="9">
    <location>
        <begin position="386"/>
        <end position="404"/>
    </location>
</feature>
<dbReference type="InterPro" id="IPR050487">
    <property type="entry name" value="FtsQ_DivIB"/>
</dbReference>
<dbReference type="InterPro" id="IPR013685">
    <property type="entry name" value="POTRA_FtsQ_type"/>
</dbReference>
<gene>
    <name evidence="8 11" type="primary">divIB</name>
    <name evidence="11" type="ORF">NCTC11391_00968</name>
</gene>
<keyword evidence="7 8" id="KW-0131">Cell cycle</keyword>
<dbReference type="RefSeq" id="WP_019788193.1">
    <property type="nucleotide sequence ID" value="NZ_UHFA01000002.1"/>
</dbReference>
<feature type="domain" description="POTRA" evidence="10">
    <location>
        <begin position="137"/>
        <end position="208"/>
    </location>
</feature>
<evidence type="ECO:0000256" key="6">
    <source>
        <dbReference type="ARBA" id="ARBA00023136"/>
    </source>
</evidence>
<feature type="compositionally biased region" description="Polar residues" evidence="9">
    <location>
        <begin position="333"/>
        <end position="353"/>
    </location>
</feature>
<evidence type="ECO:0000313" key="12">
    <source>
        <dbReference type="Proteomes" id="UP000254082"/>
    </source>
</evidence>